<evidence type="ECO:0000256" key="1">
    <source>
        <dbReference type="ARBA" id="ARBA00004141"/>
    </source>
</evidence>
<feature type="transmembrane region" description="Helical" evidence="5">
    <location>
        <begin position="318"/>
        <end position="343"/>
    </location>
</feature>
<dbReference type="GO" id="GO:0016020">
    <property type="term" value="C:membrane"/>
    <property type="evidence" value="ECO:0007669"/>
    <property type="project" value="UniProtKB-SubCell"/>
</dbReference>
<feature type="transmembrane region" description="Helical" evidence="5">
    <location>
        <begin position="12"/>
        <end position="37"/>
    </location>
</feature>
<dbReference type="EMBL" id="CAEZXA010000082">
    <property type="protein sequence ID" value="CAB4677980.1"/>
    <property type="molecule type" value="Genomic_DNA"/>
</dbReference>
<feature type="transmembrane region" description="Helical" evidence="5">
    <location>
        <begin position="142"/>
        <end position="167"/>
    </location>
</feature>
<keyword evidence="3 5" id="KW-1133">Transmembrane helix</keyword>
<evidence type="ECO:0000256" key="2">
    <source>
        <dbReference type="ARBA" id="ARBA00022692"/>
    </source>
</evidence>
<evidence type="ECO:0000256" key="3">
    <source>
        <dbReference type="ARBA" id="ARBA00022989"/>
    </source>
</evidence>
<feature type="transmembrane region" description="Helical" evidence="5">
    <location>
        <begin position="216"/>
        <end position="237"/>
    </location>
</feature>
<dbReference type="Pfam" id="PF00654">
    <property type="entry name" value="Voltage_CLC"/>
    <property type="match status" value="1"/>
</dbReference>
<accession>A0A6J6MUM1</accession>
<gene>
    <name evidence="6" type="ORF">UFOPK2334_00969</name>
</gene>
<dbReference type="InterPro" id="IPR050368">
    <property type="entry name" value="ClC-type_chloride_channel"/>
</dbReference>
<dbReference type="SUPFAM" id="SSF81340">
    <property type="entry name" value="Clc chloride channel"/>
    <property type="match status" value="1"/>
</dbReference>
<proteinExistence type="predicted"/>
<feature type="transmembrane region" description="Helical" evidence="5">
    <location>
        <begin position="179"/>
        <end position="204"/>
    </location>
</feature>
<feature type="transmembrane region" description="Helical" evidence="5">
    <location>
        <begin position="49"/>
        <end position="68"/>
    </location>
</feature>
<dbReference type="InterPro" id="IPR014743">
    <property type="entry name" value="Cl-channel_core"/>
</dbReference>
<feature type="transmembrane region" description="Helical" evidence="5">
    <location>
        <begin position="89"/>
        <end position="109"/>
    </location>
</feature>
<organism evidence="6">
    <name type="scientific">freshwater metagenome</name>
    <dbReference type="NCBI Taxonomy" id="449393"/>
    <lineage>
        <taxon>unclassified sequences</taxon>
        <taxon>metagenomes</taxon>
        <taxon>ecological metagenomes</taxon>
    </lineage>
</organism>
<dbReference type="GO" id="GO:0015108">
    <property type="term" value="F:chloride transmembrane transporter activity"/>
    <property type="evidence" value="ECO:0007669"/>
    <property type="project" value="InterPro"/>
</dbReference>
<dbReference type="Gene3D" id="1.10.3080.10">
    <property type="entry name" value="Clc chloride channel"/>
    <property type="match status" value="1"/>
</dbReference>
<evidence type="ECO:0000256" key="4">
    <source>
        <dbReference type="ARBA" id="ARBA00023136"/>
    </source>
</evidence>
<evidence type="ECO:0000256" key="5">
    <source>
        <dbReference type="SAM" id="Phobius"/>
    </source>
</evidence>
<comment type="subcellular location">
    <subcellularLocation>
        <location evidence="1">Membrane</location>
        <topology evidence="1">Multi-pass membrane protein</topology>
    </subcellularLocation>
</comment>
<keyword evidence="2 5" id="KW-0812">Transmembrane</keyword>
<dbReference type="AlphaFoldDB" id="A0A6J6MUM1"/>
<keyword evidence="4 5" id="KW-0472">Membrane</keyword>
<protein>
    <submittedName>
        <fullName evidence="6">Unannotated protein</fullName>
    </submittedName>
</protein>
<feature type="transmembrane region" description="Helical" evidence="5">
    <location>
        <begin position="292"/>
        <end position="311"/>
    </location>
</feature>
<dbReference type="InterPro" id="IPR001807">
    <property type="entry name" value="ClC"/>
</dbReference>
<dbReference type="PANTHER" id="PTHR43427:SF12">
    <property type="entry name" value="CHLORIDE TRANSPORTER"/>
    <property type="match status" value="1"/>
</dbReference>
<evidence type="ECO:0000313" key="6">
    <source>
        <dbReference type="EMBL" id="CAB4677980.1"/>
    </source>
</evidence>
<dbReference type="PRINTS" id="PR00762">
    <property type="entry name" value="CLCHANNEL"/>
</dbReference>
<reference evidence="6" key="1">
    <citation type="submission" date="2020-05" db="EMBL/GenBank/DDBJ databases">
        <authorList>
            <person name="Chiriac C."/>
            <person name="Salcher M."/>
            <person name="Ghai R."/>
            <person name="Kavagutti S V."/>
        </authorList>
    </citation>
    <scope>NUCLEOTIDE SEQUENCE</scope>
</reference>
<dbReference type="PANTHER" id="PTHR43427">
    <property type="entry name" value="CHLORIDE CHANNEL PROTEIN CLC-E"/>
    <property type="match status" value="1"/>
</dbReference>
<feature type="transmembrane region" description="Helical" evidence="5">
    <location>
        <begin position="249"/>
        <end position="272"/>
    </location>
</feature>
<name>A0A6J6MUM1_9ZZZZ</name>
<feature type="transmembrane region" description="Helical" evidence="5">
    <location>
        <begin position="355"/>
        <end position="383"/>
    </location>
</feature>
<sequence>MLQEPLNRAIHVARWVALAVVVGVISGVLSAAFIQSLNWATDTRVENSWFIWMLPLAGLLVGLSYHYLGRGLERGSNLLIDQIHSHTEWIPLRLTPLIFGASVVSHLAGGSTGREGAALQLAAGVTDPLSKRLGLDPADRSLMLVTAIAGGFGSIFGVPIAGAVFALEVQRIGRVRYEALVPAFVASFVGDAVVHALGIHHTIYPHIIDVKWTPTLAWQISLFGVCAGLIAYSFVTLTHFIRGAMKKYVAWYPARPLIGGILLAVLIASFGWRDYQGLSIPIMLHAMNGSSSGHFEVKLLLTAITIGTGFVGGEVIPLFVLGALAGATFASIIGANIALFAIIGSVTVLAGAANTPLACTFIGIELFGGGGAIMFAVACIAAYATSGHTGIYHAQKVVAHKSGEAIT</sequence>